<evidence type="ECO:0000313" key="1">
    <source>
        <dbReference type="EMBL" id="KAH9478984.1"/>
    </source>
</evidence>
<protein>
    <submittedName>
        <fullName evidence="1">Uncharacterized protein</fullName>
    </submittedName>
</protein>
<keyword evidence="2" id="KW-1185">Reference proteome</keyword>
<proteinExistence type="predicted"/>
<reference evidence="1" key="1">
    <citation type="submission" date="2021-10" db="EMBL/GenBank/DDBJ databases">
        <title>Psilocybe cubensis genome.</title>
        <authorList>
            <person name="Mckernan K.J."/>
            <person name="Crawford S."/>
            <person name="Trippe A."/>
            <person name="Kane L.T."/>
            <person name="Mclaughlin S."/>
        </authorList>
    </citation>
    <scope>NUCLEOTIDE SEQUENCE</scope>
    <source>
        <strain evidence="1">MGC-MH-2018</strain>
    </source>
</reference>
<name>A0ACB8GVD4_PSICU</name>
<gene>
    <name evidence="1" type="ORF">JR316_0009447</name>
</gene>
<dbReference type="Proteomes" id="UP000664032">
    <property type="component" value="Unassembled WGS sequence"/>
</dbReference>
<evidence type="ECO:0000313" key="2">
    <source>
        <dbReference type="Proteomes" id="UP000664032"/>
    </source>
</evidence>
<sequence>MDFSNSAGNSNSVTDSTESHSRSSVYAVIGGQQPGVHRARPYIESGKVVETIWPVGFVFSNETDADTVSYIHTVIRNGIGFDRPVEDTVEWILNNADILRISNKPELNGPYYPLVSGGNSSLIYRNYIDVKSIIVGRSYASWRRLENLHEALAWMLLRGDRNKTAMFIWTPKQEGNRWVSPPREIDPEPLMPTYTSSRQGRQFNLDPDLHGGRIAVAPSTTPTALRFEYGRNIDNTRTITTYTSNNIIPNTGTVTSSPPPSTPSRGLRANHRLPTTPSSPSSPTQRQRLGTTTSSPLMNFASLNISQTPDDSTSTGTSATPTMIWSHIRNLSGIVGTYFDPPNSDDSEEQFYPSFNADADWYFKCHGYSASSLRLIMTILDSQKRNRSNVAIKLSKYGMPRLEAEYIASLICTTTTTTSTR</sequence>
<accession>A0ACB8GVD4</accession>
<comment type="caution">
    <text evidence="1">The sequence shown here is derived from an EMBL/GenBank/DDBJ whole genome shotgun (WGS) entry which is preliminary data.</text>
</comment>
<organism evidence="1 2">
    <name type="scientific">Psilocybe cubensis</name>
    <name type="common">Psychedelic mushroom</name>
    <name type="synonym">Stropharia cubensis</name>
    <dbReference type="NCBI Taxonomy" id="181762"/>
    <lineage>
        <taxon>Eukaryota</taxon>
        <taxon>Fungi</taxon>
        <taxon>Dikarya</taxon>
        <taxon>Basidiomycota</taxon>
        <taxon>Agaricomycotina</taxon>
        <taxon>Agaricomycetes</taxon>
        <taxon>Agaricomycetidae</taxon>
        <taxon>Agaricales</taxon>
        <taxon>Agaricineae</taxon>
        <taxon>Strophariaceae</taxon>
        <taxon>Psilocybe</taxon>
    </lineage>
</organism>
<dbReference type="EMBL" id="JAFIQS020000008">
    <property type="protein sequence ID" value="KAH9478984.1"/>
    <property type="molecule type" value="Genomic_DNA"/>
</dbReference>